<dbReference type="Proteomes" id="UP000030152">
    <property type="component" value="Unassembled WGS sequence"/>
</dbReference>
<dbReference type="OrthoDB" id="9773381at2"/>
<dbReference type="Pfam" id="PF16119">
    <property type="entry name" value="DUF4835"/>
    <property type="match status" value="1"/>
</dbReference>
<evidence type="ECO:0000313" key="3">
    <source>
        <dbReference type="Proteomes" id="UP000030152"/>
    </source>
</evidence>
<dbReference type="AlphaFoldDB" id="A0A0A2M0G0"/>
<comment type="caution">
    <text evidence="2">The sequence shown here is derived from an EMBL/GenBank/DDBJ whole genome shotgun (WGS) entry which is preliminary data.</text>
</comment>
<evidence type="ECO:0008006" key="4">
    <source>
        <dbReference type="Google" id="ProtNLM"/>
    </source>
</evidence>
<name>A0A0A2M0G0_9FLAO</name>
<dbReference type="STRING" id="1121895.GCA_000378485_03298"/>
<organism evidence="2 3">
    <name type="scientific">Flavobacterium rivuli WB 3.3-2 = DSM 21788</name>
    <dbReference type="NCBI Taxonomy" id="1121895"/>
    <lineage>
        <taxon>Bacteria</taxon>
        <taxon>Pseudomonadati</taxon>
        <taxon>Bacteroidota</taxon>
        <taxon>Flavobacteriia</taxon>
        <taxon>Flavobacteriales</taxon>
        <taxon>Flavobacteriaceae</taxon>
        <taxon>Flavobacterium</taxon>
    </lineage>
</organism>
<evidence type="ECO:0000313" key="2">
    <source>
        <dbReference type="EMBL" id="KGO86112.1"/>
    </source>
</evidence>
<reference evidence="2 3" key="1">
    <citation type="submission" date="2013-09" db="EMBL/GenBank/DDBJ databases">
        <authorList>
            <person name="Zeng Z."/>
            <person name="Chen C."/>
        </authorList>
    </citation>
    <scope>NUCLEOTIDE SEQUENCE [LARGE SCALE GENOMIC DNA]</scope>
    <source>
        <strain evidence="2 3">WB 3.3-2</strain>
    </source>
</reference>
<keyword evidence="3" id="KW-1185">Reference proteome</keyword>
<dbReference type="RefSeq" id="WP_020214473.1">
    <property type="nucleotide sequence ID" value="NZ_JRLX01000013.1"/>
</dbReference>
<sequence length="293" mass="32662">MYKYIAAVLILFTLTANAQELNCTVKVNFDRITDVNPQIFKTLEKSLSDFVNNTRFTQRNMSRGERIDCSLLFNVSAFNDNNFTATLQVLSSRPVFNSGYVSPIFNYNDKDVTFRYIDGENLIYNPTTFDSNLVSVVAFYANMIIGLDADTFKKEGGTPYYEAAQGIASVAQGGGKGWSPQDGNQSRYYLANDILSNTFTPFRTALYEYHLGALDLMADNQKGAKEKAIGAIKTLGELYKVRPNAFLTRVFFDAKSDEIVSMFSSGPLVQVTDLVSTLNKISPLNGSKWSNIK</sequence>
<dbReference type="EMBL" id="JRLX01000013">
    <property type="protein sequence ID" value="KGO86112.1"/>
    <property type="molecule type" value="Genomic_DNA"/>
</dbReference>
<gene>
    <name evidence="2" type="ORF">Q765_12405</name>
</gene>
<proteinExistence type="predicted"/>
<feature type="signal peptide" evidence="1">
    <location>
        <begin position="1"/>
        <end position="18"/>
    </location>
</feature>
<protein>
    <recommendedName>
        <fullName evidence="4">DUF4835 domain-containing protein</fullName>
    </recommendedName>
</protein>
<dbReference type="InterPro" id="IPR032274">
    <property type="entry name" value="DUF4835"/>
</dbReference>
<dbReference type="eggNOG" id="ENOG502Z7MQ">
    <property type="taxonomic scope" value="Bacteria"/>
</dbReference>
<feature type="chain" id="PRO_5001990733" description="DUF4835 domain-containing protein" evidence="1">
    <location>
        <begin position="19"/>
        <end position="293"/>
    </location>
</feature>
<accession>A0A0A2M0G0</accession>
<keyword evidence="1" id="KW-0732">Signal</keyword>
<evidence type="ECO:0000256" key="1">
    <source>
        <dbReference type="SAM" id="SignalP"/>
    </source>
</evidence>